<dbReference type="FunFam" id="1.20.1070.10:FF:000001">
    <property type="entry name" value="Olfactory receptor"/>
    <property type="match status" value="1"/>
</dbReference>
<evidence type="ECO:0000256" key="1">
    <source>
        <dbReference type="ARBA" id="ARBA00003929"/>
    </source>
</evidence>
<dbReference type="GO" id="GO:0004930">
    <property type="term" value="F:G protein-coupled receptor activity"/>
    <property type="evidence" value="ECO:0007669"/>
    <property type="project" value="UniProtKB-KW"/>
</dbReference>
<keyword evidence="5 12" id="KW-0812">Transmembrane</keyword>
<reference evidence="14" key="1">
    <citation type="submission" date="2020-12" db="EMBL/GenBank/DDBJ databases">
        <authorList>
            <consortium name="Molecular Ecology Group"/>
        </authorList>
    </citation>
    <scope>NUCLEOTIDE SEQUENCE</scope>
    <source>
        <strain evidence="14">TBG_1078</strain>
    </source>
</reference>
<keyword evidence="4" id="KW-0716">Sensory transduction</keyword>
<evidence type="ECO:0000256" key="4">
    <source>
        <dbReference type="ARBA" id="ARBA00022606"/>
    </source>
</evidence>
<feature type="transmembrane region" description="Helical" evidence="12">
    <location>
        <begin position="298"/>
        <end position="316"/>
    </location>
</feature>
<keyword evidence="15" id="KW-1185">Reference proteome</keyword>
<evidence type="ECO:0000259" key="13">
    <source>
        <dbReference type="PROSITE" id="PS50262"/>
    </source>
</evidence>
<dbReference type="Gene3D" id="1.20.1070.10">
    <property type="entry name" value="Rhodopsin 7-helix transmembrane proteins"/>
    <property type="match status" value="1"/>
</dbReference>
<dbReference type="PRINTS" id="PR00245">
    <property type="entry name" value="OLFACTORYR"/>
</dbReference>
<feature type="transmembrane region" description="Helical" evidence="12">
    <location>
        <begin position="50"/>
        <end position="74"/>
    </location>
</feature>
<evidence type="ECO:0000256" key="12">
    <source>
        <dbReference type="SAM" id="Phobius"/>
    </source>
</evidence>
<proteinExistence type="predicted"/>
<evidence type="ECO:0000256" key="9">
    <source>
        <dbReference type="ARBA" id="ARBA00023136"/>
    </source>
</evidence>
<keyword evidence="7 12" id="KW-1133">Transmembrane helix</keyword>
<evidence type="ECO:0000256" key="11">
    <source>
        <dbReference type="ARBA" id="ARBA00023224"/>
    </source>
</evidence>
<feature type="transmembrane region" description="Helical" evidence="12">
    <location>
        <begin position="166"/>
        <end position="183"/>
    </location>
</feature>
<dbReference type="PRINTS" id="PR00237">
    <property type="entry name" value="GPCRRHODOPSN"/>
</dbReference>
<dbReference type="InterPro" id="IPR000276">
    <property type="entry name" value="GPCR_Rhodpsn"/>
</dbReference>
<dbReference type="PANTHER" id="PTHR26453">
    <property type="entry name" value="OLFACTORY RECEPTOR"/>
    <property type="match status" value="1"/>
</dbReference>
<dbReference type="Proteomes" id="UP000645828">
    <property type="component" value="Unassembled WGS sequence"/>
</dbReference>
<evidence type="ECO:0000256" key="6">
    <source>
        <dbReference type="ARBA" id="ARBA00022725"/>
    </source>
</evidence>
<keyword evidence="8" id="KW-0297">G-protein coupled receptor</keyword>
<dbReference type="AlphaFoldDB" id="A0A811ZNG5"/>
<name>A0A811ZNG5_NYCPR</name>
<feature type="transmembrane region" description="Helical" evidence="12">
    <location>
        <begin position="124"/>
        <end position="145"/>
    </location>
</feature>
<dbReference type="Pfam" id="PF13853">
    <property type="entry name" value="7tm_4"/>
    <property type="match status" value="1"/>
</dbReference>
<comment type="function">
    <text evidence="1">Putative odorant or sperm cell receptor.</text>
</comment>
<accession>A0A811ZNG5</accession>
<keyword evidence="9 12" id="KW-0472">Membrane</keyword>
<organism evidence="14 15">
    <name type="scientific">Nyctereutes procyonoides</name>
    <name type="common">Raccoon dog</name>
    <name type="synonym">Canis procyonoides</name>
    <dbReference type="NCBI Taxonomy" id="34880"/>
    <lineage>
        <taxon>Eukaryota</taxon>
        <taxon>Metazoa</taxon>
        <taxon>Chordata</taxon>
        <taxon>Craniata</taxon>
        <taxon>Vertebrata</taxon>
        <taxon>Euteleostomi</taxon>
        <taxon>Mammalia</taxon>
        <taxon>Eutheria</taxon>
        <taxon>Laurasiatheria</taxon>
        <taxon>Carnivora</taxon>
        <taxon>Caniformia</taxon>
        <taxon>Canidae</taxon>
        <taxon>Nyctereutes</taxon>
    </lineage>
</organism>
<feature type="transmembrane region" description="Helical" evidence="12">
    <location>
        <begin position="263"/>
        <end position="286"/>
    </location>
</feature>
<dbReference type="InterPro" id="IPR000725">
    <property type="entry name" value="Olfact_rcpt"/>
</dbReference>
<keyword evidence="3" id="KW-1003">Cell membrane</keyword>
<evidence type="ECO:0000256" key="8">
    <source>
        <dbReference type="ARBA" id="ARBA00023040"/>
    </source>
</evidence>
<dbReference type="SUPFAM" id="SSF81321">
    <property type="entry name" value="Family A G protein-coupled receptor-like"/>
    <property type="match status" value="1"/>
</dbReference>
<dbReference type="PROSITE" id="PS50262">
    <property type="entry name" value="G_PROTEIN_RECEP_F1_2"/>
    <property type="match status" value="1"/>
</dbReference>
<sequence>MFVDVSFAAKGITNRSGCEQTAMETEDPNQTVVSHFFLEGLMYTAEQPSLFFLLFLLTYSITLTGNLLILLTVGSDPHLCSPMYHFLGHLSFLDACLSTVTVPKVMAGLLTVDGKVISLEGCALQLYCFHLLASTECFLYTVMAYDRYLAICQPLRYPVAMNSRMCAGLAGTTWAVGAVHSAIHTSLTFHLPYCGPHHIAYFFCDIPPVLKLACADTTVNELVMLANIGVVAAGCLILIIVSYVFIVAAVLRIRTARGRRRAFSTCTSHLTVVLLYYVPPVCIYLQPRSGGAGAGVPAVFYTIVTPMLNPFIYTLRNKEVKRALQRLLSRGPQESPAGSPPP</sequence>
<dbReference type="EMBL" id="CAJHUB010000769">
    <property type="protein sequence ID" value="CAD7690100.1"/>
    <property type="molecule type" value="Genomic_DNA"/>
</dbReference>
<evidence type="ECO:0000256" key="3">
    <source>
        <dbReference type="ARBA" id="ARBA00022475"/>
    </source>
</evidence>
<evidence type="ECO:0000256" key="7">
    <source>
        <dbReference type="ARBA" id="ARBA00022989"/>
    </source>
</evidence>
<dbReference type="GO" id="GO:0004984">
    <property type="term" value="F:olfactory receptor activity"/>
    <property type="evidence" value="ECO:0007669"/>
    <property type="project" value="InterPro"/>
</dbReference>
<dbReference type="GO" id="GO:0005886">
    <property type="term" value="C:plasma membrane"/>
    <property type="evidence" value="ECO:0007669"/>
    <property type="project" value="UniProtKB-SubCell"/>
</dbReference>
<keyword evidence="6" id="KW-0552">Olfaction</keyword>
<evidence type="ECO:0000256" key="2">
    <source>
        <dbReference type="ARBA" id="ARBA00004651"/>
    </source>
</evidence>
<protein>
    <submittedName>
        <fullName evidence="14">(raccoon dog) hypothetical protein</fullName>
    </submittedName>
</protein>
<feature type="transmembrane region" description="Helical" evidence="12">
    <location>
        <begin position="228"/>
        <end position="251"/>
    </location>
</feature>
<evidence type="ECO:0000256" key="10">
    <source>
        <dbReference type="ARBA" id="ARBA00023170"/>
    </source>
</evidence>
<evidence type="ECO:0000313" key="15">
    <source>
        <dbReference type="Proteomes" id="UP000645828"/>
    </source>
</evidence>
<comment type="caution">
    <text evidence="14">The sequence shown here is derived from an EMBL/GenBank/DDBJ whole genome shotgun (WGS) entry which is preliminary data.</text>
</comment>
<evidence type="ECO:0000313" key="14">
    <source>
        <dbReference type="EMBL" id="CAD7690100.1"/>
    </source>
</evidence>
<keyword evidence="10" id="KW-0675">Receptor</keyword>
<comment type="subcellular location">
    <subcellularLocation>
        <location evidence="2">Cell membrane</location>
        <topology evidence="2">Multi-pass membrane protein</topology>
    </subcellularLocation>
</comment>
<evidence type="ECO:0000256" key="5">
    <source>
        <dbReference type="ARBA" id="ARBA00022692"/>
    </source>
</evidence>
<dbReference type="InterPro" id="IPR017452">
    <property type="entry name" value="GPCR_Rhodpsn_7TM"/>
</dbReference>
<gene>
    <name evidence="14" type="ORF">NYPRO_LOCUS22894</name>
</gene>
<feature type="domain" description="G-protein coupled receptors family 1 profile" evidence="13">
    <location>
        <begin position="65"/>
        <end position="313"/>
    </location>
</feature>
<keyword evidence="11" id="KW-0807">Transducer</keyword>